<evidence type="ECO:0000313" key="3">
    <source>
        <dbReference type="Proteomes" id="UP000092460"/>
    </source>
</evidence>
<feature type="domain" description="Spondin" evidence="1">
    <location>
        <begin position="1"/>
        <end position="138"/>
    </location>
</feature>
<dbReference type="PROSITE" id="PS51020">
    <property type="entry name" value="SPONDIN"/>
    <property type="match status" value="1"/>
</dbReference>
<protein>
    <recommendedName>
        <fullName evidence="1">Spondin domain-containing protein</fullName>
    </recommendedName>
</protein>
<dbReference type="PANTHER" id="PTHR11311:SF23">
    <property type="entry name" value="SPONDIN-1"/>
    <property type="match status" value="1"/>
</dbReference>
<evidence type="ECO:0000313" key="2">
    <source>
        <dbReference type="EnsemblMetazoa" id="GPPI050513-PA"/>
    </source>
</evidence>
<dbReference type="Gene3D" id="2.60.40.2130">
    <property type="entry name" value="F-spondin domain"/>
    <property type="match status" value="1"/>
</dbReference>
<dbReference type="InterPro" id="IPR009465">
    <property type="entry name" value="Spondin_N"/>
</dbReference>
<dbReference type="EMBL" id="JXJN01026721">
    <property type="status" value="NOT_ANNOTATED_CDS"/>
    <property type="molecule type" value="Genomic_DNA"/>
</dbReference>
<dbReference type="NCBIfam" id="NF038123">
    <property type="entry name" value="NF038123_dom"/>
    <property type="match status" value="1"/>
</dbReference>
<reference evidence="3" key="1">
    <citation type="submission" date="2015-01" db="EMBL/GenBank/DDBJ databases">
        <authorList>
            <person name="Aksoy S."/>
            <person name="Warren W."/>
            <person name="Wilson R.K."/>
        </authorList>
    </citation>
    <scope>NUCLEOTIDE SEQUENCE [LARGE SCALE GENOMIC DNA]</scope>
    <source>
        <strain evidence="3">IAEA</strain>
    </source>
</reference>
<keyword evidence="3" id="KW-1185">Reference proteome</keyword>
<dbReference type="PANTHER" id="PTHR11311">
    <property type="entry name" value="SPONDIN"/>
    <property type="match status" value="1"/>
</dbReference>
<dbReference type="AlphaFoldDB" id="A0A1B0C6K0"/>
<dbReference type="GO" id="GO:0007155">
    <property type="term" value="P:cell adhesion"/>
    <property type="evidence" value="ECO:0007669"/>
    <property type="project" value="TreeGrafter"/>
</dbReference>
<proteinExistence type="predicted"/>
<reference evidence="2" key="2">
    <citation type="submission" date="2020-05" db="UniProtKB">
        <authorList>
            <consortium name="EnsemblMetazoa"/>
        </authorList>
    </citation>
    <scope>IDENTIFICATION</scope>
    <source>
        <strain evidence="2">IAEA</strain>
    </source>
</reference>
<dbReference type="EnsemblMetazoa" id="GPPI050513-RA">
    <property type="protein sequence ID" value="GPPI050513-PA"/>
    <property type="gene ID" value="GPPI050513"/>
</dbReference>
<evidence type="ECO:0000259" key="1">
    <source>
        <dbReference type="PROSITE" id="PS51020"/>
    </source>
</evidence>
<dbReference type="STRING" id="67801.A0A1B0C6K0"/>
<dbReference type="InterPro" id="IPR051418">
    <property type="entry name" value="Spondin/Thrombospondin_T1"/>
</dbReference>
<dbReference type="GO" id="GO:0031012">
    <property type="term" value="C:extracellular matrix"/>
    <property type="evidence" value="ECO:0007669"/>
    <property type="project" value="TreeGrafter"/>
</dbReference>
<dbReference type="InterPro" id="IPR038678">
    <property type="entry name" value="Spondin_N_sf"/>
</dbReference>
<dbReference type="VEuPathDB" id="VectorBase:GPPI050513"/>
<accession>A0A1B0C6K0</accession>
<name>A0A1B0C6K0_9MUSC</name>
<organism evidence="2 3">
    <name type="scientific">Glossina palpalis gambiensis</name>
    <dbReference type="NCBI Taxonomy" id="67801"/>
    <lineage>
        <taxon>Eukaryota</taxon>
        <taxon>Metazoa</taxon>
        <taxon>Ecdysozoa</taxon>
        <taxon>Arthropoda</taxon>
        <taxon>Hexapoda</taxon>
        <taxon>Insecta</taxon>
        <taxon>Pterygota</taxon>
        <taxon>Neoptera</taxon>
        <taxon>Endopterygota</taxon>
        <taxon>Diptera</taxon>
        <taxon>Brachycera</taxon>
        <taxon>Muscomorpha</taxon>
        <taxon>Hippoboscoidea</taxon>
        <taxon>Glossinidae</taxon>
        <taxon>Glossina</taxon>
    </lineage>
</organism>
<sequence>WGENYITTAGFRSLAEFGSPSASEAELRGKGPSLRTLIKAASLWYPQVNTNTSLTFRVDRKHHKFSMISMFCLAPDWVVGINSIDVCMDDCSWKEALDFDLCTWVAGTVTGISYMSPTLETQPREPMYRIITMYSENPRAPLYNPISRDMTPLAKLYIRREKTLARNCDDDVLQALKSA</sequence>
<dbReference type="Proteomes" id="UP000092460">
    <property type="component" value="Unassembled WGS sequence"/>
</dbReference>
<dbReference type="Pfam" id="PF06468">
    <property type="entry name" value="Spond_N"/>
    <property type="match status" value="1"/>
</dbReference>